<evidence type="ECO:0000313" key="9">
    <source>
        <dbReference type="Proteomes" id="UP000053240"/>
    </source>
</evidence>
<evidence type="ECO:0000256" key="1">
    <source>
        <dbReference type="ARBA" id="ARBA00005964"/>
    </source>
</evidence>
<accession>A0A194RJI0</accession>
<dbReference type="Pfam" id="PF00135">
    <property type="entry name" value="COesterase"/>
    <property type="match status" value="1"/>
</dbReference>
<comment type="similarity">
    <text evidence="1 6">Belongs to the type-B carboxylesterase/lipase family.</text>
</comment>
<keyword evidence="5" id="KW-0325">Glycoprotein</keyword>
<dbReference type="InParanoid" id="A0A194RJI0"/>
<protein>
    <recommendedName>
        <fullName evidence="6">Carboxylic ester hydrolase</fullName>
        <ecNumber evidence="6">3.1.1.-</ecNumber>
    </recommendedName>
</protein>
<dbReference type="Gene3D" id="3.40.50.1820">
    <property type="entry name" value="alpha/beta hydrolase"/>
    <property type="match status" value="1"/>
</dbReference>
<feature type="domain" description="Carboxylesterase type B" evidence="7">
    <location>
        <begin position="3"/>
        <end position="518"/>
    </location>
</feature>
<dbReference type="InterPro" id="IPR019819">
    <property type="entry name" value="Carboxylesterase_B_CS"/>
</dbReference>
<proteinExistence type="inferred from homology"/>
<evidence type="ECO:0000256" key="5">
    <source>
        <dbReference type="ARBA" id="ARBA00023180"/>
    </source>
</evidence>
<organism evidence="8 9">
    <name type="scientific">Papilio machaon</name>
    <name type="common">Old World swallowtail butterfly</name>
    <dbReference type="NCBI Taxonomy" id="76193"/>
    <lineage>
        <taxon>Eukaryota</taxon>
        <taxon>Metazoa</taxon>
        <taxon>Ecdysozoa</taxon>
        <taxon>Arthropoda</taxon>
        <taxon>Hexapoda</taxon>
        <taxon>Insecta</taxon>
        <taxon>Pterygota</taxon>
        <taxon>Neoptera</taxon>
        <taxon>Endopterygota</taxon>
        <taxon>Lepidoptera</taxon>
        <taxon>Glossata</taxon>
        <taxon>Ditrysia</taxon>
        <taxon>Papilionoidea</taxon>
        <taxon>Papilionidae</taxon>
        <taxon>Papilioninae</taxon>
        <taxon>Papilio</taxon>
    </lineage>
</organism>
<dbReference type="Proteomes" id="UP000053240">
    <property type="component" value="Unassembled WGS sequence"/>
</dbReference>
<keyword evidence="2" id="KW-0719">Serine esterase</keyword>
<sequence>MVQVRVKEGMLEGELCEDEIGGTFFSFRGIPYAEPPIESNIRFNTFLPPQPKKAWDGVRDAKKFGPICCQCNLNKEDVAPSASEDCLFLNVYTPDIKPKNALPVMFYIHGGGLVSGSGNDDMYGPEFLVRHDVILVTFNYRLEILGFLCLDTEDIPGNAGMKDQVAALRWVNENIASFGGDSKNITIFGHSAGGLSVSYHLISPMSKGLFQRAMVMSGSLTCPWGQMFEPRERGLALARKLGCYSEDDKELYEFFKHQPVEKLIGVQIPITFSEKGKGLYDLMFGVVDEKQFGNTERFIFGDVIEKLRNGIHEGVELVMGYVEDEGLIHLRIGISLEETCNYANEFREFFVPKLIAHNCTLAQQFEIGRKMKHFYFKDEVVTMVNLKELVKFNSLHIFTYPMFQLARSCSLKNKVYFYKFTGKTERNFMVRSLSLEKFVGDKIPVCHADEINYIFPMKKENLKINKNAKSFKIINHTTKLFTNFAKYGNPTQEGMFGLQWTPYKMNEQSYLDINENLTIGFKPDKVAPDGDTTAGLNSSGFGLAENVSRAYDM</sequence>
<dbReference type="PANTHER" id="PTHR11559">
    <property type="entry name" value="CARBOXYLESTERASE"/>
    <property type="match status" value="1"/>
</dbReference>
<keyword evidence="3 6" id="KW-0378">Hydrolase</keyword>
<evidence type="ECO:0000256" key="3">
    <source>
        <dbReference type="ARBA" id="ARBA00022801"/>
    </source>
</evidence>
<dbReference type="EMBL" id="KQ460313">
    <property type="protein sequence ID" value="KPJ16096.1"/>
    <property type="molecule type" value="Genomic_DNA"/>
</dbReference>
<gene>
    <name evidence="8" type="ORF">RR48_06051</name>
</gene>
<evidence type="ECO:0000259" key="7">
    <source>
        <dbReference type="Pfam" id="PF00135"/>
    </source>
</evidence>
<name>A0A194RJI0_PAPMA</name>
<dbReference type="InterPro" id="IPR029058">
    <property type="entry name" value="AB_hydrolase_fold"/>
</dbReference>
<reference evidence="8 9" key="1">
    <citation type="journal article" date="2015" name="Nat. Commun.">
        <title>Outbred genome sequencing and CRISPR/Cas9 gene editing in butterflies.</title>
        <authorList>
            <person name="Li X."/>
            <person name="Fan D."/>
            <person name="Zhang W."/>
            <person name="Liu G."/>
            <person name="Zhang L."/>
            <person name="Zhao L."/>
            <person name="Fang X."/>
            <person name="Chen L."/>
            <person name="Dong Y."/>
            <person name="Chen Y."/>
            <person name="Ding Y."/>
            <person name="Zhao R."/>
            <person name="Feng M."/>
            <person name="Zhu Y."/>
            <person name="Feng Y."/>
            <person name="Jiang X."/>
            <person name="Zhu D."/>
            <person name="Xiang H."/>
            <person name="Feng X."/>
            <person name="Li S."/>
            <person name="Wang J."/>
            <person name="Zhang G."/>
            <person name="Kronforst M.R."/>
            <person name="Wang W."/>
        </authorList>
    </citation>
    <scope>NUCLEOTIDE SEQUENCE [LARGE SCALE GENOMIC DNA]</scope>
    <source>
        <strain evidence="8">Ya'a_city_454_Pm</strain>
        <tissue evidence="8">Whole body</tissue>
    </source>
</reference>
<dbReference type="InterPro" id="IPR050309">
    <property type="entry name" value="Type-B_Carboxylest/Lipase"/>
</dbReference>
<dbReference type="InterPro" id="IPR019826">
    <property type="entry name" value="Carboxylesterase_B_AS"/>
</dbReference>
<dbReference type="GO" id="GO:0052689">
    <property type="term" value="F:carboxylic ester hydrolase activity"/>
    <property type="evidence" value="ECO:0007669"/>
    <property type="project" value="UniProtKB-KW"/>
</dbReference>
<keyword evidence="9" id="KW-1185">Reference proteome</keyword>
<evidence type="ECO:0000256" key="6">
    <source>
        <dbReference type="RuleBase" id="RU361235"/>
    </source>
</evidence>
<evidence type="ECO:0000256" key="2">
    <source>
        <dbReference type="ARBA" id="ARBA00022487"/>
    </source>
</evidence>
<evidence type="ECO:0000313" key="8">
    <source>
        <dbReference type="EMBL" id="KPJ16096.1"/>
    </source>
</evidence>
<dbReference type="InterPro" id="IPR002018">
    <property type="entry name" value="CarbesteraseB"/>
</dbReference>
<keyword evidence="4" id="KW-1015">Disulfide bond</keyword>
<dbReference type="SUPFAM" id="SSF53474">
    <property type="entry name" value="alpha/beta-Hydrolases"/>
    <property type="match status" value="1"/>
</dbReference>
<dbReference type="EC" id="3.1.1.-" evidence="6"/>
<dbReference type="AlphaFoldDB" id="A0A194RJI0"/>
<evidence type="ECO:0000256" key="4">
    <source>
        <dbReference type="ARBA" id="ARBA00023157"/>
    </source>
</evidence>
<dbReference type="PROSITE" id="PS00941">
    <property type="entry name" value="CARBOXYLESTERASE_B_2"/>
    <property type="match status" value="1"/>
</dbReference>
<dbReference type="PROSITE" id="PS00122">
    <property type="entry name" value="CARBOXYLESTERASE_B_1"/>
    <property type="match status" value="1"/>
</dbReference>